<dbReference type="PRINTS" id="PR00420">
    <property type="entry name" value="RNGMNOXGNASE"/>
</dbReference>
<dbReference type="PROSITE" id="PS01304">
    <property type="entry name" value="UBIH"/>
    <property type="match status" value="1"/>
</dbReference>
<comment type="cofactor">
    <cofactor evidence="1">
        <name>FAD</name>
        <dbReference type="ChEBI" id="CHEBI:57692"/>
    </cofactor>
</comment>
<dbReference type="EMBL" id="UOFE01000049">
    <property type="protein sequence ID" value="VAW55661.1"/>
    <property type="molecule type" value="Genomic_DNA"/>
</dbReference>
<dbReference type="InterPro" id="IPR002938">
    <property type="entry name" value="FAD-bd"/>
</dbReference>
<keyword evidence="3" id="KW-0285">Flavoprotein</keyword>
<dbReference type="GO" id="GO:0071949">
    <property type="term" value="F:FAD binding"/>
    <property type="evidence" value="ECO:0007669"/>
    <property type="project" value="InterPro"/>
</dbReference>
<evidence type="ECO:0000256" key="2">
    <source>
        <dbReference type="ARBA" id="ARBA00005349"/>
    </source>
</evidence>
<evidence type="ECO:0000313" key="8">
    <source>
        <dbReference type="EMBL" id="VAW55661.1"/>
    </source>
</evidence>
<evidence type="ECO:0000256" key="3">
    <source>
        <dbReference type="ARBA" id="ARBA00022630"/>
    </source>
</evidence>
<comment type="similarity">
    <text evidence="2">Belongs to the UbiH/COQ6 family.</text>
</comment>
<dbReference type="PANTHER" id="PTHR43876">
    <property type="entry name" value="UBIQUINONE BIOSYNTHESIS MONOOXYGENASE COQ6, MITOCHONDRIAL"/>
    <property type="match status" value="1"/>
</dbReference>
<keyword evidence="5" id="KW-0560">Oxidoreductase</keyword>
<dbReference type="InterPro" id="IPR010971">
    <property type="entry name" value="UbiH/COQ6"/>
</dbReference>
<organism evidence="8">
    <name type="scientific">hydrothermal vent metagenome</name>
    <dbReference type="NCBI Taxonomy" id="652676"/>
    <lineage>
        <taxon>unclassified sequences</taxon>
        <taxon>metagenomes</taxon>
        <taxon>ecological metagenomes</taxon>
    </lineage>
</organism>
<protein>
    <submittedName>
        <fullName evidence="8">2-polyprenylphenol hydroxylase</fullName>
    </submittedName>
</protein>
<dbReference type="SUPFAM" id="SSF51905">
    <property type="entry name" value="FAD/NAD(P)-binding domain"/>
    <property type="match status" value="1"/>
</dbReference>
<keyword evidence="4" id="KW-0274">FAD</keyword>
<dbReference type="Pfam" id="PF01494">
    <property type="entry name" value="FAD_binding_3"/>
    <property type="match status" value="1"/>
</dbReference>
<dbReference type="InterPro" id="IPR036188">
    <property type="entry name" value="FAD/NAD-bd_sf"/>
</dbReference>
<evidence type="ECO:0000256" key="4">
    <source>
        <dbReference type="ARBA" id="ARBA00022827"/>
    </source>
</evidence>
<evidence type="ECO:0000259" key="7">
    <source>
        <dbReference type="Pfam" id="PF01494"/>
    </source>
</evidence>
<dbReference type="NCBIfam" id="TIGR01988">
    <property type="entry name" value="Ubi-OHases"/>
    <property type="match status" value="1"/>
</dbReference>
<reference evidence="8" key="1">
    <citation type="submission" date="2018-06" db="EMBL/GenBank/DDBJ databases">
        <authorList>
            <person name="Zhirakovskaya E."/>
        </authorList>
    </citation>
    <scope>NUCLEOTIDE SEQUENCE</scope>
</reference>
<dbReference type="GO" id="GO:0006744">
    <property type="term" value="P:ubiquinone biosynthetic process"/>
    <property type="evidence" value="ECO:0007669"/>
    <property type="project" value="InterPro"/>
</dbReference>
<dbReference type="PANTHER" id="PTHR43876:SF7">
    <property type="entry name" value="UBIQUINONE BIOSYNTHESIS MONOOXYGENASE COQ6, MITOCHONDRIAL"/>
    <property type="match status" value="1"/>
</dbReference>
<dbReference type="AlphaFoldDB" id="A0A3B0WK16"/>
<proteinExistence type="inferred from homology"/>
<evidence type="ECO:0000256" key="5">
    <source>
        <dbReference type="ARBA" id="ARBA00023002"/>
    </source>
</evidence>
<evidence type="ECO:0000256" key="1">
    <source>
        <dbReference type="ARBA" id="ARBA00001974"/>
    </source>
</evidence>
<sequence>MTENTNFDIVIVGGGIVGLSMANELIDSDFSVAIVERAELKTIAEVEGNEKTSCRVSAINRSALKRFQQTGVLQSPLAKRVCVFEKMFVWDKTGAGQIQFDSAELGVSELGVIIENNILQKMLLNNIKTAENIKYLCPETITDIEYNSEVLSQRSVVTLASGKKIQAELLVGADGVNSKVSETASIQRTKKSYQQQGLVCNVKTTESHQNTAWQCFMPSGPLALLPLYTGQSSVVWSLDEGDAQQIVALDDEAFKRALAEASEFKLGEITDVGQRFLFPLSHGHASEYVKDGLALIGDAAHNIHPLAGQGANLGIADAFVLADVIQQAKKTSRQWAALHTLLKYQRQRKGANQIMEASMTGFKTLFGENNALLSEIRNAGLSLVDHVPALKYRIIKQALGV</sequence>
<feature type="domain" description="FAD-binding" evidence="7">
    <location>
        <begin position="8"/>
        <end position="351"/>
    </location>
</feature>
<dbReference type="Gene3D" id="3.50.50.60">
    <property type="entry name" value="FAD/NAD(P)-binding domain"/>
    <property type="match status" value="2"/>
</dbReference>
<dbReference type="FunFam" id="3.50.50.60:FF:000021">
    <property type="entry name" value="Ubiquinone biosynthesis monooxygenase COQ6"/>
    <property type="match status" value="1"/>
</dbReference>
<dbReference type="GO" id="GO:0004497">
    <property type="term" value="F:monooxygenase activity"/>
    <property type="evidence" value="ECO:0007669"/>
    <property type="project" value="UniProtKB-KW"/>
</dbReference>
<dbReference type="GO" id="GO:0016705">
    <property type="term" value="F:oxidoreductase activity, acting on paired donors, with incorporation or reduction of molecular oxygen"/>
    <property type="evidence" value="ECO:0007669"/>
    <property type="project" value="InterPro"/>
</dbReference>
<evidence type="ECO:0000256" key="6">
    <source>
        <dbReference type="ARBA" id="ARBA00023033"/>
    </source>
</evidence>
<keyword evidence="6" id="KW-0503">Monooxygenase</keyword>
<dbReference type="InterPro" id="IPR051205">
    <property type="entry name" value="UbiH/COQ6_monooxygenase"/>
</dbReference>
<name>A0A3B0WK16_9ZZZZ</name>
<dbReference type="InterPro" id="IPR018168">
    <property type="entry name" value="Ubi_Hdrlase_CS"/>
</dbReference>
<accession>A0A3B0WK16</accession>
<gene>
    <name evidence="8" type="ORF">MNBD_GAMMA05-2218</name>
</gene>